<accession>A0AAW2HV21</accession>
<dbReference type="EMBL" id="JARGDH010000003">
    <property type="protein sequence ID" value="KAL0273749.1"/>
    <property type="molecule type" value="Genomic_DNA"/>
</dbReference>
<sequence length="72" mass="8282">MNISSQIVITQEKDEHHFHAANARGYTDETETDEHSCTYNLSYCSALCLFSSNIVRTEYKEEEHLVPADTKE</sequence>
<evidence type="ECO:0000313" key="1">
    <source>
        <dbReference type="EMBL" id="KAL0273749.1"/>
    </source>
</evidence>
<comment type="caution">
    <text evidence="1">The sequence shown here is derived from an EMBL/GenBank/DDBJ whole genome shotgun (WGS) entry which is preliminary data.</text>
</comment>
<name>A0AAW2HV21_9NEOP</name>
<dbReference type="AlphaFoldDB" id="A0AAW2HV21"/>
<gene>
    <name evidence="1" type="ORF">PYX00_006354</name>
</gene>
<proteinExistence type="predicted"/>
<organism evidence="1">
    <name type="scientific">Menopon gallinae</name>
    <name type="common">poultry shaft louse</name>
    <dbReference type="NCBI Taxonomy" id="328185"/>
    <lineage>
        <taxon>Eukaryota</taxon>
        <taxon>Metazoa</taxon>
        <taxon>Ecdysozoa</taxon>
        <taxon>Arthropoda</taxon>
        <taxon>Hexapoda</taxon>
        <taxon>Insecta</taxon>
        <taxon>Pterygota</taxon>
        <taxon>Neoptera</taxon>
        <taxon>Paraneoptera</taxon>
        <taxon>Psocodea</taxon>
        <taxon>Troctomorpha</taxon>
        <taxon>Phthiraptera</taxon>
        <taxon>Amblycera</taxon>
        <taxon>Menoponidae</taxon>
        <taxon>Menopon</taxon>
    </lineage>
</organism>
<protein>
    <submittedName>
        <fullName evidence="1">Uncharacterized protein</fullName>
    </submittedName>
</protein>
<reference evidence="1" key="1">
    <citation type="journal article" date="2024" name="Gigascience">
        <title>Chromosome-level genome of the poultry shaft louse Menopon gallinae provides insight into the host-switching and adaptive evolution of parasitic lice.</title>
        <authorList>
            <person name="Xu Y."/>
            <person name="Ma L."/>
            <person name="Liu S."/>
            <person name="Liang Y."/>
            <person name="Liu Q."/>
            <person name="He Z."/>
            <person name="Tian L."/>
            <person name="Duan Y."/>
            <person name="Cai W."/>
            <person name="Li H."/>
            <person name="Song F."/>
        </authorList>
    </citation>
    <scope>NUCLEOTIDE SEQUENCE</scope>
    <source>
        <strain evidence="1">Cailab_2023a</strain>
    </source>
</reference>